<dbReference type="Gene3D" id="3.20.20.150">
    <property type="entry name" value="Divalent-metal-dependent TIM barrel enzymes"/>
    <property type="match status" value="1"/>
</dbReference>
<accession>A0ABT5BBK2</accession>
<dbReference type="PANTHER" id="PTHR42194:SF1">
    <property type="entry name" value="UPF0276 PROTEIN HI_1600"/>
    <property type="match status" value="1"/>
</dbReference>
<gene>
    <name evidence="1" type="ORF">POL58_21630</name>
</gene>
<dbReference type="Pfam" id="PF05114">
    <property type="entry name" value="MbnB_TglH_ChrH"/>
    <property type="match status" value="1"/>
</dbReference>
<organism evidence="1 2">
    <name type="scientific">Nannocystis radixulma</name>
    <dbReference type="NCBI Taxonomy" id="2995305"/>
    <lineage>
        <taxon>Bacteria</taxon>
        <taxon>Pseudomonadati</taxon>
        <taxon>Myxococcota</taxon>
        <taxon>Polyangia</taxon>
        <taxon>Nannocystales</taxon>
        <taxon>Nannocystaceae</taxon>
        <taxon>Nannocystis</taxon>
    </lineage>
</organism>
<dbReference type="InterPro" id="IPR036237">
    <property type="entry name" value="Xyl_isomerase-like_sf"/>
</dbReference>
<dbReference type="NCBIfam" id="NF003818">
    <property type="entry name" value="PRK05409.1"/>
    <property type="match status" value="1"/>
</dbReference>
<keyword evidence="2" id="KW-1185">Reference proteome</keyword>
<name>A0ABT5BBK2_9BACT</name>
<dbReference type="SUPFAM" id="SSF51658">
    <property type="entry name" value="Xylose isomerase-like"/>
    <property type="match status" value="1"/>
</dbReference>
<proteinExistence type="predicted"/>
<protein>
    <submittedName>
        <fullName evidence="1">DUF692 domain-containing protein</fullName>
    </submittedName>
</protein>
<dbReference type="EMBL" id="JAQNDN010000011">
    <property type="protein sequence ID" value="MDC0670371.1"/>
    <property type="molecule type" value="Genomic_DNA"/>
</dbReference>
<sequence>MASAIAGVGVLLLHEYAEELLAAEPPIDFIEVMPENWARFGGRRRRLFAACLERWPAVSHSISLSIGGPAPLDGEFLRMLAALTRAHALPWWSDHLCFSRAERGYTHALLPVPHTEEVVAHVVARVREAQAQVEAELVLENVATYARLPDDALTEAAFVRAVIEGAGCGLLLDVNNIVVNAHNHGLDAEAYVDALPLERVREIHVAGHRPRGELLIDDHTGPVPEVVWSLYRRAIRRAGRAIPTIVEWETEVPPVAALLAEVARARVESARALEGL</sequence>
<dbReference type="PANTHER" id="PTHR42194">
    <property type="entry name" value="UPF0276 PROTEIN HI_1600"/>
    <property type="match status" value="1"/>
</dbReference>
<dbReference type="Proteomes" id="UP001217838">
    <property type="component" value="Unassembled WGS sequence"/>
</dbReference>
<evidence type="ECO:0000313" key="2">
    <source>
        <dbReference type="Proteomes" id="UP001217838"/>
    </source>
</evidence>
<reference evidence="1 2" key="1">
    <citation type="submission" date="2022-11" db="EMBL/GenBank/DDBJ databases">
        <title>Minimal conservation of predation-associated metabolite biosynthetic gene clusters underscores biosynthetic potential of Myxococcota including descriptions for ten novel species: Archangium lansinium sp. nov., Myxococcus landrumus sp. nov., Nannocystis bai.</title>
        <authorList>
            <person name="Ahearne A."/>
            <person name="Stevens C."/>
            <person name="Dowd S."/>
        </authorList>
    </citation>
    <scope>NUCLEOTIDE SEQUENCE [LARGE SCALE GENOMIC DNA]</scope>
    <source>
        <strain evidence="1 2">NCELM</strain>
    </source>
</reference>
<dbReference type="RefSeq" id="WP_272000196.1">
    <property type="nucleotide sequence ID" value="NZ_JAQNDN010000011.1"/>
</dbReference>
<dbReference type="InterPro" id="IPR007801">
    <property type="entry name" value="MbnB/TglH/ChrH"/>
</dbReference>
<evidence type="ECO:0000313" key="1">
    <source>
        <dbReference type="EMBL" id="MDC0670371.1"/>
    </source>
</evidence>
<comment type="caution">
    <text evidence="1">The sequence shown here is derived from an EMBL/GenBank/DDBJ whole genome shotgun (WGS) entry which is preliminary data.</text>
</comment>